<name>A0ABP2Y6Y5_9BACT</name>
<evidence type="ECO:0000313" key="2">
    <source>
        <dbReference type="Proteomes" id="UP000016660"/>
    </source>
</evidence>
<sequence length="39" mass="4738">MFIDYYKCKNFIAKYAYIKQNNSPFKGKRQLFHAVLANY</sequence>
<comment type="caution">
    <text evidence="1">The sequence shown here is derived from an EMBL/GenBank/DDBJ whole genome shotgun (WGS) entry which is preliminary data.</text>
</comment>
<accession>A0ABP2Y6Y5</accession>
<dbReference type="Proteomes" id="UP000016660">
    <property type="component" value="Unassembled WGS sequence"/>
</dbReference>
<keyword evidence="2" id="KW-1185">Reference proteome</keyword>
<dbReference type="EMBL" id="AWUY01000125">
    <property type="protein sequence ID" value="ERJ76447.1"/>
    <property type="molecule type" value="Genomic_DNA"/>
</dbReference>
<reference evidence="1 2" key="1">
    <citation type="submission" date="2013-06" db="EMBL/GenBank/DDBJ databases">
        <authorList>
            <person name="Weinstock G."/>
            <person name="Sodergren E."/>
            <person name="Lobos E.A."/>
            <person name="Fulton L."/>
            <person name="Fulton R."/>
            <person name="Courtney L."/>
            <person name="Fronick C."/>
            <person name="O'Laughlin M."/>
            <person name="Godfrey J."/>
            <person name="Wilson R.M."/>
            <person name="Miner T."/>
            <person name="Farmer C."/>
            <person name="Delehaunty K."/>
            <person name="Cordes M."/>
            <person name="Minx P."/>
            <person name="Tomlinson C."/>
            <person name="Chen J."/>
            <person name="Wollam A."/>
            <person name="Pepin K.H."/>
            <person name="Bhonagiri V."/>
            <person name="Zhang X."/>
            <person name="Warren W."/>
            <person name="Mitreva M."/>
            <person name="Mardis E.R."/>
            <person name="Wilson R.K."/>
        </authorList>
    </citation>
    <scope>NUCLEOTIDE SEQUENCE [LARGE SCALE GENOMIC DNA]</scope>
    <source>
        <strain evidence="1 2">ATCC 29426</strain>
    </source>
</reference>
<gene>
    <name evidence="1" type="ORF">HMPREF0653_01467</name>
</gene>
<evidence type="ECO:0000313" key="1">
    <source>
        <dbReference type="EMBL" id="ERJ76447.1"/>
    </source>
</evidence>
<proteinExistence type="predicted"/>
<protein>
    <submittedName>
        <fullName evidence="1">Uncharacterized protein</fullName>
    </submittedName>
</protein>
<organism evidence="1 2">
    <name type="scientific">Prevotella disiens JCM 6334 = ATCC 29426</name>
    <dbReference type="NCBI Taxonomy" id="1235811"/>
    <lineage>
        <taxon>Bacteria</taxon>
        <taxon>Pseudomonadati</taxon>
        <taxon>Bacteroidota</taxon>
        <taxon>Bacteroidia</taxon>
        <taxon>Bacteroidales</taxon>
        <taxon>Prevotellaceae</taxon>
        <taxon>Prevotella</taxon>
    </lineage>
</organism>